<proteinExistence type="inferred from homology"/>
<dbReference type="NCBIfam" id="TIGR01870">
    <property type="entry name" value="cas_TM1810_Csm2"/>
    <property type="match status" value="1"/>
</dbReference>
<dbReference type="GO" id="GO:0051607">
    <property type="term" value="P:defense response to virus"/>
    <property type="evidence" value="ECO:0007669"/>
    <property type="project" value="UniProtKB-KW"/>
</dbReference>
<dbReference type="CDD" id="cd09647">
    <property type="entry name" value="Csm2_III-A"/>
    <property type="match status" value="1"/>
</dbReference>
<dbReference type="EMBL" id="JAAIJR010000055">
    <property type="protein sequence ID" value="NEX21456.1"/>
    <property type="molecule type" value="Genomic_DNA"/>
</dbReference>
<dbReference type="Pfam" id="PF03750">
    <property type="entry name" value="Csm2_III-A"/>
    <property type="match status" value="1"/>
</dbReference>
<dbReference type="RefSeq" id="WP_164654556.1">
    <property type="nucleotide sequence ID" value="NZ_JAAIJR010000055.1"/>
</dbReference>
<organism evidence="8 9">
    <name type="scientific">Thiorhodococcus mannitoliphagus</name>
    <dbReference type="NCBI Taxonomy" id="329406"/>
    <lineage>
        <taxon>Bacteria</taxon>
        <taxon>Pseudomonadati</taxon>
        <taxon>Pseudomonadota</taxon>
        <taxon>Gammaproteobacteria</taxon>
        <taxon>Chromatiales</taxon>
        <taxon>Chromatiaceae</taxon>
        <taxon>Thiorhodococcus</taxon>
    </lineage>
</organism>
<keyword evidence="5" id="KW-0051">Antiviral defense</keyword>
<feature type="region of interest" description="Disordered" evidence="7">
    <location>
        <begin position="1"/>
        <end position="34"/>
    </location>
</feature>
<sequence>MTNGNRGQGGGQRRGGAERGDRGPRYDAPRLDTSGIRLKPVDGTALPADLFDGIARSTAQAVAGDGRNQANKPTQLRQFYDELVMWEEKARSAPERFAELLPFIRMLNAKAAYAKGRKHVDDNFVDLIACCLGQVDDYPTLRNFKLFFEAFLGFYKQERPTG</sequence>
<gene>
    <name evidence="8" type="primary">csm2</name>
    <name evidence="8" type="ORF">G3480_14220</name>
</gene>
<evidence type="ECO:0000256" key="1">
    <source>
        <dbReference type="ARBA" id="ARBA00003640"/>
    </source>
</evidence>
<feature type="compositionally biased region" description="Gly residues" evidence="7">
    <location>
        <begin position="1"/>
        <end position="14"/>
    </location>
</feature>
<feature type="compositionally biased region" description="Basic and acidic residues" evidence="7">
    <location>
        <begin position="15"/>
        <end position="30"/>
    </location>
</feature>
<evidence type="ECO:0000313" key="8">
    <source>
        <dbReference type="EMBL" id="NEX21456.1"/>
    </source>
</evidence>
<name>A0A6P1DXK3_9GAMM</name>
<keyword evidence="9" id="KW-1185">Reference proteome</keyword>
<comment type="caution">
    <text evidence="8">The sequence shown here is derived from an EMBL/GenBank/DDBJ whole genome shotgun (WGS) entry which is preliminary data.</text>
</comment>
<evidence type="ECO:0000256" key="4">
    <source>
        <dbReference type="ARBA" id="ARBA00022884"/>
    </source>
</evidence>
<evidence type="ECO:0000256" key="2">
    <source>
        <dbReference type="ARBA" id="ARBA00006896"/>
    </source>
</evidence>
<accession>A0A6P1DXK3</accession>
<comment type="function">
    <text evidence="1">This subunit may be involved in monitoring complementarity of crRNA and target RNA.</text>
</comment>
<evidence type="ECO:0000256" key="3">
    <source>
        <dbReference type="ARBA" id="ARBA00016118"/>
    </source>
</evidence>
<evidence type="ECO:0000313" key="9">
    <source>
        <dbReference type="Proteomes" id="UP000471640"/>
    </source>
</evidence>
<evidence type="ECO:0000256" key="7">
    <source>
        <dbReference type="SAM" id="MobiDB-lite"/>
    </source>
</evidence>
<evidence type="ECO:0000256" key="5">
    <source>
        <dbReference type="ARBA" id="ARBA00023118"/>
    </source>
</evidence>
<reference evidence="8 9" key="2">
    <citation type="submission" date="2020-02" db="EMBL/GenBank/DDBJ databases">
        <title>Genome sequences of Thiorhodococcus mannitoliphagus and Thiorhodococcus minor, purple sulfur photosynthetic bacteria in the gammaproteobacterial family, Chromatiaceae.</title>
        <authorList>
            <person name="Aviles F.A."/>
            <person name="Meyer T.E."/>
            <person name="Kyndt J.A."/>
        </authorList>
    </citation>
    <scope>NUCLEOTIDE SEQUENCE [LARGE SCALE GENOMIC DNA]</scope>
    <source>
        <strain evidence="8 9">DSM 18266</strain>
    </source>
</reference>
<protein>
    <recommendedName>
        <fullName evidence="3">CRISPR system Cms protein Csm2</fullName>
    </recommendedName>
    <alternativeName>
        <fullName evidence="6">CRISPR type III A-associated protein Csm2</fullName>
    </alternativeName>
</protein>
<comment type="similarity">
    <text evidence="2">Belongs to the CRISPR-associated Csm2 family.</text>
</comment>
<reference evidence="9" key="1">
    <citation type="journal article" date="2020" name="Microbiol. Resour. Announc.">
        <title>Draft Genome Sequences of Thiorhodococcus mannitoliphagus and Thiorhodococcus minor, Purple Sulfur Photosynthetic Bacteria in the Gammaproteobacterial Family Chromatiaceae.</title>
        <authorList>
            <person name="Aviles F.A."/>
            <person name="Meyer T.E."/>
            <person name="Kyndt J.A."/>
        </authorList>
    </citation>
    <scope>NUCLEOTIDE SEQUENCE [LARGE SCALE GENOMIC DNA]</scope>
    <source>
        <strain evidence="9">DSM 18266</strain>
    </source>
</reference>
<keyword evidence="4" id="KW-0694">RNA-binding</keyword>
<dbReference type="GO" id="GO:0003723">
    <property type="term" value="F:RNA binding"/>
    <property type="evidence" value="ECO:0007669"/>
    <property type="project" value="UniProtKB-KW"/>
</dbReference>
<dbReference type="Proteomes" id="UP000471640">
    <property type="component" value="Unassembled WGS sequence"/>
</dbReference>
<dbReference type="AlphaFoldDB" id="A0A6P1DXK3"/>
<dbReference type="InterPro" id="IPR010149">
    <property type="entry name" value="CRISPR-assoc_prot_Csm2_III-A"/>
</dbReference>
<evidence type="ECO:0000256" key="6">
    <source>
        <dbReference type="ARBA" id="ARBA00031723"/>
    </source>
</evidence>